<evidence type="ECO:0000313" key="3">
    <source>
        <dbReference type="EMBL" id="SEG83340.1"/>
    </source>
</evidence>
<evidence type="ECO:0008006" key="5">
    <source>
        <dbReference type="Google" id="ProtNLM"/>
    </source>
</evidence>
<dbReference type="NCBIfam" id="NF038083">
    <property type="entry name" value="CU044_5270_fam"/>
    <property type="match status" value="1"/>
</dbReference>
<dbReference type="InterPro" id="IPR047789">
    <property type="entry name" value="CU044_5270-like"/>
</dbReference>
<name>A0A1H6DDK6_9ACTN</name>
<gene>
    <name evidence="3" type="ORF">SAMN05216223_11452</name>
</gene>
<evidence type="ECO:0000256" key="2">
    <source>
        <dbReference type="SAM" id="Phobius"/>
    </source>
</evidence>
<reference evidence="3 4" key="1">
    <citation type="submission" date="2016-10" db="EMBL/GenBank/DDBJ databases">
        <authorList>
            <person name="de Groot N.N."/>
        </authorList>
    </citation>
    <scope>NUCLEOTIDE SEQUENCE [LARGE SCALE GENOMIC DNA]</scope>
    <source>
        <strain evidence="3 4">CGMCC 4.2023</strain>
    </source>
</reference>
<evidence type="ECO:0000313" key="4">
    <source>
        <dbReference type="Proteomes" id="UP000236754"/>
    </source>
</evidence>
<feature type="transmembrane region" description="Helical" evidence="2">
    <location>
        <begin position="69"/>
        <end position="89"/>
    </location>
</feature>
<dbReference type="Proteomes" id="UP000236754">
    <property type="component" value="Unassembled WGS sequence"/>
</dbReference>
<dbReference type="EMBL" id="FNVU01000014">
    <property type="protein sequence ID" value="SEG83340.1"/>
    <property type="molecule type" value="Genomic_DNA"/>
</dbReference>
<protein>
    <recommendedName>
        <fullName evidence="5">CU044_5270 family protein</fullName>
    </recommendedName>
</protein>
<keyword evidence="4" id="KW-1185">Reference proteome</keyword>
<dbReference type="RefSeq" id="WP_103888763.1">
    <property type="nucleotide sequence ID" value="NZ_FNVU01000014.1"/>
</dbReference>
<evidence type="ECO:0000256" key="1">
    <source>
        <dbReference type="SAM" id="MobiDB-lite"/>
    </source>
</evidence>
<keyword evidence="2" id="KW-1133">Transmembrane helix</keyword>
<proteinExistence type="predicted"/>
<feature type="region of interest" description="Disordered" evidence="1">
    <location>
        <begin position="332"/>
        <end position="353"/>
    </location>
</feature>
<dbReference type="AlphaFoldDB" id="A0A1H6DDK6"/>
<dbReference type="OrthoDB" id="3387554at2"/>
<accession>A0A1H6DDK6</accession>
<keyword evidence="2" id="KW-0472">Membrane</keyword>
<organism evidence="3 4">
    <name type="scientific">Actinacidiphila yanglinensis</name>
    <dbReference type="NCBI Taxonomy" id="310779"/>
    <lineage>
        <taxon>Bacteria</taxon>
        <taxon>Bacillati</taxon>
        <taxon>Actinomycetota</taxon>
        <taxon>Actinomycetes</taxon>
        <taxon>Kitasatosporales</taxon>
        <taxon>Streptomycetaceae</taxon>
        <taxon>Actinacidiphila</taxon>
    </lineage>
</organism>
<keyword evidence="2" id="KW-0812">Transmembrane</keyword>
<sequence length="353" mass="37714">MKDTTSPATREPRHDREAIARMLPAPAEWDVPQARLAHHRDRLMRHIDQHGGTAPAPTRTRPRLLRPALLAPVTALTLAGALTAGVVLAHPGARTSRDRADLRTEPAAALLTRISDVAEQRTVPTVRADQYVYTREKVRGADLSSGKAVLGPLQDSERWLSQQAGPVRQEGLQRVDGQTSRINAEFGDTAGTPAGISRPTYAWLGSLPTDPDALLAALKAQQPSTNDSAPDQWVFDEIGDLLGGVMPPRTAAALYRAAARIPGVTRAPGARDALGRQGLGIARVDSGHALRTEWVFDPADFRFLGSRTVLVKDTAYAKAGTLMSGSAEIENGVADRAGQQPAAGELTRTRDAG</sequence>